<sequence length="121" mass="13266">MAVNTSKDVGHIAKFDGTNFPSWKYGIWMLLEKNRLTSIVDGSVTKSVEPLLNFAVAIEETVETFVETVAVILTAETGVLITSDPNAHTNIVESQATRLKNAGREFEMKATTKTLDTHQPS</sequence>
<dbReference type="InParanoid" id="E9HXP2"/>
<dbReference type="KEGG" id="dpx:DAPPUDRAFT_119167"/>
<dbReference type="EMBL" id="GL733058">
    <property type="protein sequence ID" value="EFX63488.1"/>
    <property type="molecule type" value="Genomic_DNA"/>
</dbReference>
<evidence type="ECO:0000313" key="2">
    <source>
        <dbReference type="Proteomes" id="UP000000305"/>
    </source>
</evidence>
<dbReference type="AlphaFoldDB" id="E9HXP2"/>
<dbReference type="HOGENOM" id="CLU_2040437_0_0_1"/>
<reference evidence="1 2" key="1">
    <citation type="journal article" date="2011" name="Science">
        <title>The ecoresponsive genome of Daphnia pulex.</title>
        <authorList>
            <person name="Colbourne J.K."/>
            <person name="Pfrender M.E."/>
            <person name="Gilbert D."/>
            <person name="Thomas W.K."/>
            <person name="Tucker A."/>
            <person name="Oakley T.H."/>
            <person name="Tokishita S."/>
            <person name="Aerts A."/>
            <person name="Arnold G.J."/>
            <person name="Basu M.K."/>
            <person name="Bauer D.J."/>
            <person name="Caceres C.E."/>
            <person name="Carmel L."/>
            <person name="Casola C."/>
            <person name="Choi J.H."/>
            <person name="Detter J.C."/>
            <person name="Dong Q."/>
            <person name="Dusheyko S."/>
            <person name="Eads B.D."/>
            <person name="Frohlich T."/>
            <person name="Geiler-Samerotte K.A."/>
            <person name="Gerlach D."/>
            <person name="Hatcher P."/>
            <person name="Jogdeo S."/>
            <person name="Krijgsveld J."/>
            <person name="Kriventseva E.V."/>
            <person name="Kultz D."/>
            <person name="Laforsch C."/>
            <person name="Lindquist E."/>
            <person name="Lopez J."/>
            <person name="Manak J.R."/>
            <person name="Muller J."/>
            <person name="Pangilinan J."/>
            <person name="Patwardhan R.P."/>
            <person name="Pitluck S."/>
            <person name="Pritham E.J."/>
            <person name="Rechtsteiner A."/>
            <person name="Rho M."/>
            <person name="Rogozin I.B."/>
            <person name="Sakarya O."/>
            <person name="Salamov A."/>
            <person name="Schaack S."/>
            <person name="Shapiro H."/>
            <person name="Shiga Y."/>
            <person name="Skalitzky C."/>
            <person name="Smith Z."/>
            <person name="Souvorov A."/>
            <person name="Sung W."/>
            <person name="Tang Z."/>
            <person name="Tsuchiya D."/>
            <person name="Tu H."/>
            <person name="Vos H."/>
            <person name="Wang M."/>
            <person name="Wolf Y.I."/>
            <person name="Yamagata H."/>
            <person name="Yamada T."/>
            <person name="Ye Y."/>
            <person name="Shaw J.R."/>
            <person name="Andrews J."/>
            <person name="Crease T.J."/>
            <person name="Tang H."/>
            <person name="Lucas S.M."/>
            <person name="Robertson H.M."/>
            <person name="Bork P."/>
            <person name="Koonin E.V."/>
            <person name="Zdobnov E.M."/>
            <person name="Grigoriev I.V."/>
            <person name="Lynch M."/>
            <person name="Boore J.L."/>
        </authorList>
    </citation>
    <scope>NUCLEOTIDE SEQUENCE [LARGE SCALE GENOMIC DNA]</scope>
</reference>
<dbReference type="Proteomes" id="UP000000305">
    <property type="component" value="Unassembled WGS sequence"/>
</dbReference>
<evidence type="ECO:0000313" key="1">
    <source>
        <dbReference type="EMBL" id="EFX63488.1"/>
    </source>
</evidence>
<gene>
    <name evidence="1" type="ORF">DAPPUDRAFT_119167</name>
</gene>
<keyword evidence="2" id="KW-1185">Reference proteome</keyword>
<name>E9HXP2_DAPPU</name>
<dbReference type="OrthoDB" id="6757671at2759"/>
<organism evidence="1 2">
    <name type="scientific">Daphnia pulex</name>
    <name type="common">Water flea</name>
    <dbReference type="NCBI Taxonomy" id="6669"/>
    <lineage>
        <taxon>Eukaryota</taxon>
        <taxon>Metazoa</taxon>
        <taxon>Ecdysozoa</taxon>
        <taxon>Arthropoda</taxon>
        <taxon>Crustacea</taxon>
        <taxon>Branchiopoda</taxon>
        <taxon>Diplostraca</taxon>
        <taxon>Cladocera</taxon>
        <taxon>Anomopoda</taxon>
        <taxon>Daphniidae</taxon>
        <taxon>Daphnia</taxon>
    </lineage>
</organism>
<protein>
    <recommendedName>
        <fullName evidence="3">Retrotransposon Copia-like N-terminal domain-containing protein</fullName>
    </recommendedName>
</protein>
<accession>E9HXP2</accession>
<evidence type="ECO:0008006" key="3">
    <source>
        <dbReference type="Google" id="ProtNLM"/>
    </source>
</evidence>
<proteinExistence type="predicted"/>